<evidence type="ECO:0000313" key="3">
    <source>
        <dbReference type="Proteomes" id="UP001328107"/>
    </source>
</evidence>
<dbReference type="GO" id="GO:0016020">
    <property type="term" value="C:membrane"/>
    <property type="evidence" value="ECO:0007669"/>
    <property type="project" value="InterPro"/>
</dbReference>
<accession>A0AAN5C765</accession>
<sequence>KISQPTIAPHVYLPTDEDKPEILKRRQIVKIVPMNAGISAISEKDQTIKVSITLFMAWVDHRLRWNPKDYGGLTSIDVTRESIWVPPVHPTSW</sequence>
<gene>
    <name evidence="2" type="ORF">PMAYCL1PPCAC_03395</name>
</gene>
<protein>
    <recommendedName>
        <fullName evidence="1">Neurotransmitter-gated ion-channel ligand-binding domain-containing protein</fullName>
    </recommendedName>
</protein>
<reference evidence="3" key="1">
    <citation type="submission" date="2022-10" db="EMBL/GenBank/DDBJ databases">
        <title>Genome assembly of Pristionchus species.</title>
        <authorList>
            <person name="Yoshida K."/>
            <person name="Sommer R.J."/>
        </authorList>
    </citation>
    <scope>NUCLEOTIDE SEQUENCE [LARGE SCALE GENOMIC DNA]</scope>
    <source>
        <strain evidence="3">RS5460</strain>
    </source>
</reference>
<dbReference type="SUPFAM" id="SSF63712">
    <property type="entry name" value="Nicotinic receptor ligand binding domain-like"/>
    <property type="match status" value="1"/>
</dbReference>
<dbReference type="AlphaFoldDB" id="A0AAN5C765"/>
<organism evidence="2 3">
    <name type="scientific">Pristionchus mayeri</name>
    <dbReference type="NCBI Taxonomy" id="1317129"/>
    <lineage>
        <taxon>Eukaryota</taxon>
        <taxon>Metazoa</taxon>
        <taxon>Ecdysozoa</taxon>
        <taxon>Nematoda</taxon>
        <taxon>Chromadorea</taxon>
        <taxon>Rhabditida</taxon>
        <taxon>Rhabditina</taxon>
        <taxon>Diplogasteromorpha</taxon>
        <taxon>Diplogasteroidea</taxon>
        <taxon>Neodiplogasteridae</taxon>
        <taxon>Pristionchus</taxon>
    </lineage>
</organism>
<proteinExistence type="predicted"/>
<name>A0AAN5C765_9BILA</name>
<keyword evidence="3" id="KW-1185">Reference proteome</keyword>
<comment type="caution">
    <text evidence="2">The sequence shown here is derived from an EMBL/GenBank/DDBJ whole genome shotgun (WGS) entry which is preliminary data.</text>
</comment>
<dbReference type="Gene3D" id="2.70.170.10">
    <property type="entry name" value="Neurotransmitter-gated ion-channel ligand-binding domain"/>
    <property type="match status" value="1"/>
</dbReference>
<dbReference type="EMBL" id="BTRK01000001">
    <property type="protein sequence ID" value="GMR33200.1"/>
    <property type="molecule type" value="Genomic_DNA"/>
</dbReference>
<feature type="domain" description="Neurotransmitter-gated ion-channel ligand-binding" evidence="1">
    <location>
        <begin position="37"/>
        <end position="87"/>
    </location>
</feature>
<feature type="non-terminal residue" evidence="2">
    <location>
        <position position="93"/>
    </location>
</feature>
<dbReference type="Pfam" id="PF02931">
    <property type="entry name" value="Neur_chan_LBD"/>
    <property type="match status" value="1"/>
</dbReference>
<dbReference type="InterPro" id="IPR006202">
    <property type="entry name" value="Neur_chan_lig-bd"/>
</dbReference>
<dbReference type="InterPro" id="IPR036734">
    <property type="entry name" value="Neur_chan_lig-bd_sf"/>
</dbReference>
<dbReference type="Proteomes" id="UP001328107">
    <property type="component" value="Unassembled WGS sequence"/>
</dbReference>
<evidence type="ECO:0000313" key="2">
    <source>
        <dbReference type="EMBL" id="GMR33200.1"/>
    </source>
</evidence>
<dbReference type="GO" id="GO:0005230">
    <property type="term" value="F:extracellular ligand-gated monoatomic ion channel activity"/>
    <property type="evidence" value="ECO:0007669"/>
    <property type="project" value="InterPro"/>
</dbReference>
<feature type="non-terminal residue" evidence="2">
    <location>
        <position position="1"/>
    </location>
</feature>
<evidence type="ECO:0000259" key="1">
    <source>
        <dbReference type="Pfam" id="PF02931"/>
    </source>
</evidence>